<gene>
    <name evidence="2" type="ORF">M595_3635</name>
</gene>
<dbReference type="PATRIC" id="fig|1348334.3.peg.3517"/>
<comment type="caution">
    <text evidence="2">The sequence shown here is derived from an EMBL/GenBank/DDBJ whole genome shotgun (WGS) entry which is preliminary data.</text>
</comment>
<reference evidence="2 3" key="1">
    <citation type="journal article" date="2013" name="Front. Microbiol.">
        <title>Comparative genomic analyses of the cyanobacterium, Lyngbya aestuarii BL J, a powerful hydrogen producer.</title>
        <authorList>
            <person name="Kothari A."/>
            <person name="Vaughn M."/>
            <person name="Garcia-Pichel F."/>
        </authorList>
    </citation>
    <scope>NUCLEOTIDE SEQUENCE [LARGE SCALE GENOMIC DNA]</scope>
    <source>
        <strain evidence="2 3">BL J</strain>
    </source>
</reference>
<keyword evidence="1" id="KW-0175">Coiled coil</keyword>
<evidence type="ECO:0000256" key="1">
    <source>
        <dbReference type="SAM" id="Coils"/>
    </source>
</evidence>
<dbReference type="EMBL" id="AUZM01000037">
    <property type="protein sequence ID" value="ERT06375.1"/>
    <property type="molecule type" value="Genomic_DNA"/>
</dbReference>
<feature type="coiled-coil region" evidence="1">
    <location>
        <begin position="277"/>
        <end position="318"/>
    </location>
</feature>
<accession>U7QH43</accession>
<feature type="coiled-coil region" evidence="1">
    <location>
        <begin position="146"/>
        <end position="242"/>
    </location>
</feature>
<dbReference type="AlphaFoldDB" id="U7QH43"/>
<dbReference type="Proteomes" id="UP000017127">
    <property type="component" value="Unassembled WGS sequence"/>
</dbReference>
<protein>
    <recommendedName>
        <fullName evidence="4">Myosin heavy chain</fullName>
    </recommendedName>
</protein>
<evidence type="ECO:0000313" key="3">
    <source>
        <dbReference type="Proteomes" id="UP000017127"/>
    </source>
</evidence>
<dbReference type="OrthoDB" id="466620at2"/>
<sequence length="327" mass="38356">MESTIQNSKTQIISKFQQILEQRKKVDSKISTKEEEAEKEKGKELLNKTSAYTVDSIVKNLADLQLSFGNNIVEISEQLKTESSKLEELKRSIEIETQQLQELQKIRVVADALYLLSQEHQEKLSLLTQNATQRQETLDKDKIAKRKAWEQEQSNFEATVQQQQEELVNIRQQEEENYNYELEKTRKIEQDEYEETRRKLERELTNTTQEKEKNWSEREEILEKHKVEFEANKKKAEGFEDELKKAYVKAKEEAIQDANREAKVKADLFEKEWESTKQGYELQVTSLEQTIQRQNEQIADLSAQLQATIKQAQDLAMRAFASSSSQK</sequence>
<name>U7QH43_9CYAN</name>
<evidence type="ECO:0008006" key="4">
    <source>
        <dbReference type="Google" id="ProtNLM"/>
    </source>
</evidence>
<keyword evidence="3" id="KW-1185">Reference proteome</keyword>
<proteinExistence type="predicted"/>
<feature type="coiled-coil region" evidence="1">
    <location>
        <begin position="72"/>
        <end position="106"/>
    </location>
</feature>
<organism evidence="2 3">
    <name type="scientific">Lyngbya aestuarii BL J</name>
    <dbReference type="NCBI Taxonomy" id="1348334"/>
    <lineage>
        <taxon>Bacteria</taxon>
        <taxon>Bacillati</taxon>
        <taxon>Cyanobacteriota</taxon>
        <taxon>Cyanophyceae</taxon>
        <taxon>Oscillatoriophycideae</taxon>
        <taxon>Oscillatoriales</taxon>
        <taxon>Microcoleaceae</taxon>
        <taxon>Lyngbya</taxon>
    </lineage>
</organism>
<evidence type="ECO:0000313" key="2">
    <source>
        <dbReference type="EMBL" id="ERT06375.1"/>
    </source>
</evidence>
<dbReference type="RefSeq" id="WP_023067345.1">
    <property type="nucleotide sequence ID" value="NZ_AUZM01000037.1"/>
</dbReference>